<organism evidence="4 6">
    <name type="scientific">Trichobilharzia regenti</name>
    <name type="common">Nasal bird schistosome</name>
    <dbReference type="NCBI Taxonomy" id="157069"/>
    <lineage>
        <taxon>Eukaryota</taxon>
        <taxon>Metazoa</taxon>
        <taxon>Spiralia</taxon>
        <taxon>Lophotrochozoa</taxon>
        <taxon>Platyhelminthes</taxon>
        <taxon>Trematoda</taxon>
        <taxon>Digenea</taxon>
        <taxon>Strigeidida</taxon>
        <taxon>Schistosomatoidea</taxon>
        <taxon>Schistosomatidae</taxon>
        <taxon>Trichobilharzia</taxon>
    </lineage>
</organism>
<keyword evidence="4" id="KW-1185">Reference proteome</keyword>
<reference evidence="4" key="1">
    <citation type="submission" date="2022-06" db="EMBL/GenBank/DDBJ databases">
        <authorList>
            <person name="Berger JAMES D."/>
            <person name="Berger JAMES D."/>
        </authorList>
    </citation>
    <scope>NUCLEOTIDE SEQUENCE [LARGE SCALE GENOMIC DNA]</scope>
</reference>
<feature type="active site" description="Nucleophile" evidence="2">
    <location>
        <position position="196"/>
    </location>
</feature>
<comment type="similarity">
    <text evidence="1">Belongs to the Ntn-hydrolase family.</text>
</comment>
<dbReference type="WBParaSite" id="TREG1_69060.4">
    <property type="protein sequence ID" value="TREG1_69060.4"/>
    <property type="gene ID" value="TREG1_69060"/>
</dbReference>
<evidence type="ECO:0000256" key="3">
    <source>
        <dbReference type="PIRSR" id="PIRSR600246-3"/>
    </source>
</evidence>
<dbReference type="InterPro" id="IPR029055">
    <property type="entry name" value="Ntn_hydrolases_N"/>
</dbReference>
<dbReference type="GO" id="GO:0004298">
    <property type="term" value="F:threonine-type endopeptidase activity"/>
    <property type="evidence" value="ECO:0007669"/>
    <property type="project" value="InterPro"/>
</dbReference>
<proteinExistence type="inferred from homology"/>
<dbReference type="InterPro" id="IPR000246">
    <property type="entry name" value="Peptidase_T2"/>
</dbReference>
<evidence type="ECO:0000313" key="5">
    <source>
        <dbReference type="WBParaSite" id="TREG1_69060.1"/>
    </source>
</evidence>
<evidence type="ECO:0000256" key="2">
    <source>
        <dbReference type="PIRSR" id="PIRSR600246-1"/>
    </source>
</evidence>
<dbReference type="CDD" id="cd04514">
    <property type="entry name" value="Taspase1_like"/>
    <property type="match status" value="1"/>
</dbReference>
<evidence type="ECO:0008006" key="7">
    <source>
        <dbReference type="Google" id="ProtNLM"/>
    </source>
</evidence>
<dbReference type="PANTHER" id="PTHR10188:SF8">
    <property type="entry name" value="THREONINE ASPARTASE 1"/>
    <property type="match status" value="1"/>
</dbReference>
<feature type="site" description="Cleavage; by autolysis" evidence="3">
    <location>
        <begin position="195"/>
        <end position="196"/>
    </location>
</feature>
<protein>
    <recommendedName>
        <fullName evidence="7">Threonine aspartase 1</fullName>
    </recommendedName>
</protein>
<evidence type="ECO:0000313" key="4">
    <source>
        <dbReference type="Proteomes" id="UP000050795"/>
    </source>
</evidence>
<dbReference type="Gene3D" id="3.60.20.30">
    <property type="entry name" value="(Glycosyl)asparaginase"/>
    <property type="match status" value="1"/>
</dbReference>
<dbReference type="PANTHER" id="PTHR10188">
    <property type="entry name" value="L-ASPARAGINASE"/>
    <property type="match status" value="1"/>
</dbReference>
<evidence type="ECO:0000313" key="6">
    <source>
        <dbReference type="WBParaSite" id="TREG1_69060.2"/>
    </source>
</evidence>
<dbReference type="Pfam" id="PF01112">
    <property type="entry name" value="Asparaginase_2"/>
    <property type="match status" value="1"/>
</dbReference>
<dbReference type="GO" id="GO:0005737">
    <property type="term" value="C:cytoplasm"/>
    <property type="evidence" value="ECO:0007669"/>
    <property type="project" value="TreeGrafter"/>
</dbReference>
<dbReference type="AlphaFoldDB" id="A0AA85K2L7"/>
<accession>A0AA85K2L7</accession>
<dbReference type="SUPFAM" id="SSF56235">
    <property type="entry name" value="N-terminal nucleophile aminohydrolases (Ntn hydrolases)"/>
    <property type="match status" value="1"/>
</dbReference>
<dbReference type="GO" id="GO:0051604">
    <property type="term" value="P:protein maturation"/>
    <property type="evidence" value="ECO:0007669"/>
    <property type="project" value="TreeGrafter"/>
</dbReference>
<name>A0AA85K2L7_TRIRE</name>
<dbReference type="InterPro" id="IPR037464">
    <property type="entry name" value="Taspase1"/>
</dbReference>
<sequence length="370" mass="39562">MACVVVHAGAGYHSKSNEKKYNRLCSEACLIASELLTVERKHAVDAVEAAVAYLEDCPLTNAGIGSNLTINGFVECDAGIMSASARRFAGVGAVRDIRNPVKVARLLLQSQIDCPLGELGRVPPSVLVGDGAHLWAASKGYSIDNCNLTTKASQLSWEKYRSWLGIGEPTDENTESTHSMSEYSYLCESKRSRFDTVGAVCVDLEGNIASAVSSGGIAMKYEGRVGQTCIYGCGCWAEELSPSSGVGVVTSGTGEQLVRTQLAQRSAERFTGSSICVPDAVQSSLIDGFLNSKFLSSDAEKSAGIAGVYSNFECGNRPVMEVFFAHSTKSMSVGHYLPSIMTKPSVRVTRKQPDKPIYLEVSSYCLQEIG</sequence>
<evidence type="ECO:0000256" key="1">
    <source>
        <dbReference type="ARBA" id="ARBA00010872"/>
    </source>
</evidence>
<dbReference type="Proteomes" id="UP000050795">
    <property type="component" value="Unassembled WGS sequence"/>
</dbReference>
<reference evidence="5 6" key="2">
    <citation type="submission" date="2023-11" db="UniProtKB">
        <authorList>
            <consortium name="WormBaseParasite"/>
        </authorList>
    </citation>
    <scope>IDENTIFICATION</scope>
</reference>
<dbReference type="WBParaSite" id="TREG1_69060.2">
    <property type="protein sequence ID" value="TREG1_69060.2"/>
    <property type="gene ID" value="TREG1_69060"/>
</dbReference>
<dbReference type="WBParaSite" id="TREG1_69060.1">
    <property type="protein sequence ID" value="TREG1_69060.1"/>
    <property type="gene ID" value="TREG1_69060"/>
</dbReference>